<dbReference type="OrthoDB" id="162505at2"/>
<dbReference type="Proteomes" id="UP000325517">
    <property type="component" value="Chromosome"/>
</dbReference>
<dbReference type="Gene3D" id="1.10.10.10">
    <property type="entry name" value="Winged helix-like DNA-binding domain superfamily/Winged helix DNA-binding domain"/>
    <property type="match status" value="1"/>
</dbReference>
<dbReference type="AlphaFoldDB" id="A0A5J6SU28"/>
<dbReference type="InterPro" id="IPR036390">
    <property type="entry name" value="WH_DNA-bd_sf"/>
</dbReference>
<dbReference type="PANTHER" id="PTHR38445">
    <property type="entry name" value="HTH-TYPE TRANSCRIPTIONAL REPRESSOR YTRA"/>
    <property type="match status" value="1"/>
</dbReference>
<reference evidence="5 6" key="1">
    <citation type="submission" date="2018-07" db="EMBL/GenBank/DDBJ databases">
        <title>Complete genome sequence of Psychrobacillus sp. PB01, isolated from iceberg, and comparative genome analysis of Psychrobacillus strains.</title>
        <authorList>
            <person name="Lee P.C."/>
        </authorList>
    </citation>
    <scope>NUCLEOTIDE SEQUENCE [LARGE SCALE GENOMIC DNA]</scope>
    <source>
        <strain evidence="5 6">PB01</strain>
    </source>
</reference>
<protein>
    <submittedName>
        <fullName evidence="5">GntR family transcriptional regulator</fullName>
    </submittedName>
</protein>
<dbReference type="GO" id="GO:0003700">
    <property type="term" value="F:DNA-binding transcription factor activity"/>
    <property type="evidence" value="ECO:0007669"/>
    <property type="project" value="InterPro"/>
</dbReference>
<keyword evidence="1" id="KW-0805">Transcription regulation</keyword>
<sequence>MYKRRFIKLNLNADSTKPIYIQISEWIENEIIADRFQSDEKVHSQYQLADLFNINPATAAKGLTILVEDQILYKKRGLGMFVKPEAKIKILEKRRSETLAHMVRELVMEARRLSVTEEELIQLIKKCEEEQI</sequence>
<evidence type="ECO:0000256" key="2">
    <source>
        <dbReference type="ARBA" id="ARBA00023125"/>
    </source>
</evidence>
<name>A0A5J6SU28_9BACI</name>
<keyword evidence="3" id="KW-0804">Transcription</keyword>
<dbReference type="SUPFAM" id="SSF46785">
    <property type="entry name" value="Winged helix' DNA-binding domain"/>
    <property type="match status" value="1"/>
</dbReference>
<evidence type="ECO:0000259" key="4">
    <source>
        <dbReference type="PROSITE" id="PS50949"/>
    </source>
</evidence>
<evidence type="ECO:0000313" key="6">
    <source>
        <dbReference type="Proteomes" id="UP000325517"/>
    </source>
</evidence>
<gene>
    <name evidence="5" type="ORF">PB01_17735</name>
</gene>
<evidence type="ECO:0000313" key="5">
    <source>
        <dbReference type="EMBL" id="QFG00495.1"/>
    </source>
</evidence>
<keyword evidence="2" id="KW-0238">DNA-binding</keyword>
<dbReference type="SMART" id="SM00345">
    <property type="entry name" value="HTH_GNTR"/>
    <property type="match status" value="1"/>
</dbReference>
<keyword evidence="6" id="KW-1185">Reference proteome</keyword>
<proteinExistence type="predicted"/>
<dbReference type="EMBL" id="CP031223">
    <property type="protein sequence ID" value="QFG00495.1"/>
    <property type="molecule type" value="Genomic_DNA"/>
</dbReference>
<dbReference type="GO" id="GO:0003677">
    <property type="term" value="F:DNA binding"/>
    <property type="evidence" value="ECO:0007669"/>
    <property type="project" value="UniProtKB-KW"/>
</dbReference>
<feature type="domain" description="HTH gntR-type" evidence="4">
    <location>
        <begin position="17"/>
        <end position="85"/>
    </location>
</feature>
<dbReference type="InterPro" id="IPR036388">
    <property type="entry name" value="WH-like_DNA-bd_sf"/>
</dbReference>
<dbReference type="PROSITE" id="PS50949">
    <property type="entry name" value="HTH_GNTR"/>
    <property type="match status" value="1"/>
</dbReference>
<dbReference type="InterPro" id="IPR000524">
    <property type="entry name" value="Tscrpt_reg_HTH_GntR"/>
</dbReference>
<dbReference type="PANTHER" id="PTHR38445:SF10">
    <property type="entry name" value="GNTR-FAMILY TRANSCRIPTIONAL REGULATOR"/>
    <property type="match status" value="1"/>
</dbReference>
<evidence type="ECO:0000256" key="3">
    <source>
        <dbReference type="ARBA" id="ARBA00023163"/>
    </source>
</evidence>
<accession>A0A5J6SU28</accession>
<organism evidence="5 6">
    <name type="scientific">Psychrobacillus glaciei</name>
    <dbReference type="NCBI Taxonomy" id="2283160"/>
    <lineage>
        <taxon>Bacteria</taxon>
        <taxon>Bacillati</taxon>
        <taxon>Bacillota</taxon>
        <taxon>Bacilli</taxon>
        <taxon>Bacillales</taxon>
        <taxon>Bacillaceae</taxon>
        <taxon>Psychrobacillus</taxon>
    </lineage>
</organism>
<evidence type="ECO:0000256" key="1">
    <source>
        <dbReference type="ARBA" id="ARBA00023015"/>
    </source>
</evidence>
<dbReference type="KEGG" id="psyo:PB01_17735"/>